<comment type="caution">
    <text evidence="1">The sequence shown here is derived from an EMBL/GenBank/DDBJ whole genome shotgun (WGS) entry which is preliminary data.</text>
</comment>
<protein>
    <submittedName>
        <fullName evidence="1">Uncharacterized protein</fullName>
    </submittedName>
</protein>
<dbReference type="Proteomes" id="UP001066276">
    <property type="component" value="Chromosome 4_1"/>
</dbReference>
<name>A0AAV7T8X0_PLEWA</name>
<evidence type="ECO:0000313" key="2">
    <source>
        <dbReference type="Proteomes" id="UP001066276"/>
    </source>
</evidence>
<accession>A0AAV7T8X0</accession>
<reference evidence="1" key="1">
    <citation type="journal article" date="2022" name="bioRxiv">
        <title>Sequencing and chromosome-scale assembly of the giantPleurodeles waltlgenome.</title>
        <authorList>
            <person name="Brown T."/>
            <person name="Elewa A."/>
            <person name="Iarovenko S."/>
            <person name="Subramanian E."/>
            <person name="Araus A.J."/>
            <person name="Petzold A."/>
            <person name="Susuki M."/>
            <person name="Suzuki K.-i.T."/>
            <person name="Hayashi T."/>
            <person name="Toyoda A."/>
            <person name="Oliveira C."/>
            <person name="Osipova E."/>
            <person name="Leigh N.D."/>
            <person name="Simon A."/>
            <person name="Yun M.H."/>
        </authorList>
    </citation>
    <scope>NUCLEOTIDE SEQUENCE</scope>
    <source>
        <strain evidence="1">20211129_DDA</strain>
        <tissue evidence="1">Liver</tissue>
    </source>
</reference>
<proteinExistence type="predicted"/>
<dbReference type="EMBL" id="JANPWB010000007">
    <property type="protein sequence ID" value="KAJ1172947.1"/>
    <property type="molecule type" value="Genomic_DNA"/>
</dbReference>
<sequence length="152" mass="16904">MAGTGRLRSAVPTWRLRPELLEDAAFWASLGVAIPEYFEHNEGTASSGLLEWDAFKVFIRGHCLGTQCNLRCSIEGDLIQVERSVLRLEGEVAGGLTEDQRLSAARAVPRSLLERLRCLNYTAHSARTHASADRAGKLLAWLTRRDCDRGRL</sequence>
<organism evidence="1 2">
    <name type="scientific">Pleurodeles waltl</name>
    <name type="common">Iberian ribbed newt</name>
    <dbReference type="NCBI Taxonomy" id="8319"/>
    <lineage>
        <taxon>Eukaryota</taxon>
        <taxon>Metazoa</taxon>
        <taxon>Chordata</taxon>
        <taxon>Craniata</taxon>
        <taxon>Vertebrata</taxon>
        <taxon>Euteleostomi</taxon>
        <taxon>Amphibia</taxon>
        <taxon>Batrachia</taxon>
        <taxon>Caudata</taxon>
        <taxon>Salamandroidea</taxon>
        <taxon>Salamandridae</taxon>
        <taxon>Pleurodelinae</taxon>
        <taxon>Pleurodeles</taxon>
    </lineage>
</organism>
<evidence type="ECO:0000313" key="1">
    <source>
        <dbReference type="EMBL" id="KAJ1172947.1"/>
    </source>
</evidence>
<dbReference type="AlphaFoldDB" id="A0AAV7T8X0"/>
<gene>
    <name evidence="1" type="ORF">NDU88_004789</name>
</gene>
<keyword evidence="2" id="KW-1185">Reference proteome</keyword>